<dbReference type="PANTHER" id="PTHR40077">
    <property type="entry name" value="MEMBRANE PROTEIN-RELATED"/>
    <property type="match status" value="1"/>
</dbReference>
<evidence type="ECO:0000256" key="5">
    <source>
        <dbReference type="ARBA" id="ARBA00023136"/>
    </source>
</evidence>
<evidence type="ECO:0000256" key="3">
    <source>
        <dbReference type="ARBA" id="ARBA00022692"/>
    </source>
</evidence>
<reference evidence="9" key="1">
    <citation type="journal article" date="2019" name="Int. J. Syst. Evol. Microbiol.">
        <title>The Global Catalogue of Microorganisms (GCM) 10K type strain sequencing project: providing services to taxonomists for standard genome sequencing and annotation.</title>
        <authorList>
            <consortium name="The Broad Institute Genomics Platform"/>
            <consortium name="The Broad Institute Genome Sequencing Center for Infectious Disease"/>
            <person name="Wu L."/>
            <person name="Ma J."/>
        </authorList>
    </citation>
    <scope>NUCLEOTIDE SEQUENCE [LARGE SCALE GENOMIC DNA]</scope>
    <source>
        <strain evidence="9">JCM 16902</strain>
    </source>
</reference>
<evidence type="ECO:0000313" key="9">
    <source>
        <dbReference type="Proteomes" id="UP001501074"/>
    </source>
</evidence>
<feature type="transmembrane region" description="Helical" evidence="6">
    <location>
        <begin position="47"/>
        <end position="68"/>
    </location>
</feature>
<keyword evidence="5 6" id="KW-0472">Membrane</keyword>
<sequence length="149" mass="16232">MRIVIQGRGRLFGAAVTERKFRTSGARPVTPVGMADFQVMSSRVVTAFRVVAFAEAVSWLGLLIGMYLKRVAETTEVGVQVFGPIHGAVFVTYVLLTLYLARVQRWSIGTTVLGLAASIPPFFTVVFEIWAKRTGRLESPQESSAPVAA</sequence>
<gene>
    <name evidence="8" type="ORF">GCM10022223_20590</name>
</gene>
<dbReference type="Proteomes" id="UP001501074">
    <property type="component" value="Unassembled WGS sequence"/>
</dbReference>
<evidence type="ECO:0000256" key="4">
    <source>
        <dbReference type="ARBA" id="ARBA00022989"/>
    </source>
</evidence>
<evidence type="ECO:0000256" key="1">
    <source>
        <dbReference type="ARBA" id="ARBA00004651"/>
    </source>
</evidence>
<dbReference type="PANTHER" id="PTHR40077:SF1">
    <property type="entry name" value="MEMBRANE PROTEIN"/>
    <property type="match status" value="1"/>
</dbReference>
<evidence type="ECO:0000313" key="8">
    <source>
        <dbReference type="EMBL" id="GAA3604795.1"/>
    </source>
</evidence>
<keyword evidence="3 6" id="KW-0812">Transmembrane</keyword>
<evidence type="ECO:0000259" key="7">
    <source>
        <dbReference type="Pfam" id="PF12823"/>
    </source>
</evidence>
<feature type="domain" description="DUF3817" evidence="7">
    <location>
        <begin position="46"/>
        <end position="133"/>
    </location>
</feature>
<feature type="transmembrane region" description="Helical" evidence="6">
    <location>
        <begin position="80"/>
        <end position="100"/>
    </location>
</feature>
<evidence type="ECO:0000256" key="6">
    <source>
        <dbReference type="SAM" id="Phobius"/>
    </source>
</evidence>
<dbReference type="InterPro" id="IPR023845">
    <property type="entry name" value="DUF3817_TM"/>
</dbReference>
<name>A0ABP6ZFT5_9ACTN</name>
<organism evidence="8 9">
    <name type="scientific">Kineosporia mesophila</name>
    <dbReference type="NCBI Taxonomy" id="566012"/>
    <lineage>
        <taxon>Bacteria</taxon>
        <taxon>Bacillati</taxon>
        <taxon>Actinomycetota</taxon>
        <taxon>Actinomycetes</taxon>
        <taxon>Kineosporiales</taxon>
        <taxon>Kineosporiaceae</taxon>
        <taxon>Kineosporia</taxon>
    </lineage>
</organism>
<keyword evidence="2" id="KW-1003">Cell membrane</keyword>
<proteinExistence type="predicted"/>
<keyword evidence="4 6" id="KW-1133">Transmembrane helix</keyword>
<keyword evidence="9" id="KW-1185">Reference proteome</keyword>
<accession>A0ABP6ZFT5</accession>
<comment type="subcellular location">
    <subcellularLocation>
        <location evidence="1">Cell membrane</location>
        <topology evidence="1">Multi-pass membrane protein</topology>
    </subcellularLocation>
</comment>
<protein>
    <recommendedName>
        <fullName evidence="7">DUF3817 domain-containing protein</fullName>
    </recommendedName>
</protein>
<dbReference type="EMBL" id="BAAAZO010000003">
    <property type="protein sequence ID" value="GAA3604795.1"/>
    <property type="molecule type" value="Genomic_DNA"/>
</dbReference>
<feature type="transmembrane region" description="Helical" evidence="6">
    <location>
        <begin position="112"/>
        <end position="131"/>
    </location>
</feature>
<dbReference type="NCBIfam" id="TIGR03954">
    <property type="entry name" value="integ_memb_HG"/>
    <property type="match status" value="1"/>
</dbReference>
<dbReference type="Pfam" id="PF12823">
    <property type="entry name" value="DUF3817"/>
    <property type="match status" value="1"/>
</dbReference>
<comment type="caution">
    <text evidence="8">The sequence shown here is derived from an EMBL/GenBank/DDBJ whole genome shotgun (WGS) entry which is preliminary data.</text>
</comment>
<evidence type="ECO:0000256" key="2">
    <source>
        <dbReference type="ARBA" id="ARBA00022475"/>
    </source>
</evidence>